<proteinExistence type="predicted"/>
<dbReference type="Ensembl" id="ENSSFAT00005012315.1">
    <property type="protein sequence ID" value="ENSSFAP00005011819.1"/>
    <property type="gene ID" value="ENSSFAG00005006577.1"/>
</dbReference>
<name>A0A672GKE0_SALFA</name>
<reference evidence="2" key="3">
    <citation type="submission" date="2025-09" db="UniProtKB">
        <authorList>
            <consortium name="Ensembl"/>
        </authorList>
    </citation>
    <scope>IDENTIFICATION</scope>
</reference>
<evidence type="ECO:0000256" key="1">
    <source>
        <dbReference type="SAM" id="MobiDB-lite"/>
    </source>
</evidence>
<feature type="compositionally biased region" description="Gly residues" evidence="1">
    <location>
        <begin position="30"/>
        <end position="49"/>
    </location>
</feature>
<accession>A0A672GKE0</accession>
<evidence type="ECO:0000313" key="2">
    <source>
        <dbReference type="Ensembl" id="ENSSFAP00005011819.1"/>
    </source>
</evidence>
<reference evidence="2" key="2">
    <citation type="submission" date="2025-08" db="UniProtKB">
        <authorList>
            <consortium name="Ensembl"/>
        </authorList>
    </citation>
    <scope>IDENTIFICATION</scope>
</reference>
<feature type="region of interest" description="Disordered" evidence="1">
    <location>
        <begin position="28"/>
        <end position="49"/>
    </location>
</feature>
<dbReference type="Proteomes" id="UP000472267">
    <property type="component" value="Chromosome 8"/>
</dbReference>
<feature type="region of interest" description="Disordered" evidence="1">
    <location>
        <begin position="142"/>
        <end position="162"/>
    </location>
</feature>
<sequence length="162" mass="16528">QTGSGGGTGSLYGGPGSDYFFYGFPQSSGGSSGSGSGSGGAGSGSGGDGAGGAGNGFPLFGSFPLDSNFVVVPQFFDPDQVRLPQFFFGNAFDFTGVPVGAVAVRPSPPASHITQTSNGYQRARSVLAHTKFSPNDFVVVPLPDQDGSQVKDQYPKNQKPKY</sequence>
<organism evidence="2 3">
    <name type="scientific">Salarias fasciatus</name>
    <name type="common">Jewelled blenny</name>
    <name type="synonym">Blennius fasciatus</name>
    <dbReference type="NCBI Taxonomy" id="181472"/>
    <lineage>
        <taxon>Eukaryota</taxon>
        <taxon>Metazoa</taxon>
        <taxon>Chordata</taxon>
        <taxon>Craniata</taxon>
        <taxon>Vertebrata</taxon>
        <taxon>Euteleostomi</taxon>
        <taxon>Actinopterygii</taxon>
        <taxon>Neopterygii</taxon>
        <taxon>Teleostei</taxon>
        <taxon>Neoteleostei</taxon>
        <taxon>Acanthomorphata</taxon>
        <taxon>Ovalentaria</taxon>
        <taxon>Blenniimorphae</taxon>
        <taxon>Blenniiformes</taxon>
        <taxon>Blennioidei</taxon>
        <taxon>Blenniidae</taxon>
        <taxon>Salariinae</taxon>
        <taxon>Salarias</taxon>
    </lineage>
</organism>
<dbReference type="AlphaFoldDB" id="A0A672GKE0"/>
<protein>
    <submittedName>
        <fullName evidence="2">Uncharacterized protein</fullName>
    </submittedName>
</protein>
<dbReference type="InParanoid" id="A0A672GKE0"/>
<reference evidence="2" key="1">
    <citation type="submission" date="2019-06" db="EMBL/GenBank/DDBJ databases">
        <authorList>
            <consortium name="Wellcome Sanger Institute Data Sharing"/>
        </authorList>
    </citation>
    <scope>NUCLEOTIDE SEQUENCE [LARGE SCALE GENOMIC DNA]</scope>
</reference>
<evidence type="ECO:0000313" key="3">
    <source>
        <dbReference type="Proteomes" id="UP000472267"/>
    </source>
</evidence>
<dbReference type="OMA" id="TDIFDHM"/>
<keyword evidence="3" id="KW-1185">Reference proteome</keyword>